<evidence type="ECO:0000313" key="2">
    <source>
        <dbReference type="EMBL" id="GLR15779.1"/>
    </source>
</evidence>
<feature type="signal peptide" evidence="1">
    <location>
        <begin position="1"/>
        <end position="22"/>
    </location>
</feature>
<dbReference type="RefSeq" id="WP_235294643.1">
    <property type="nucleotide sequence ID" value="NZ_BSOH01000001.1"/>
</dbReference>
<keyword evidence="1" id="KW-0732">Signal</keyword>
<organism evidence="2 3">
    <name type="scientific">Portibacter lacus</name>
    <dbReference type="NCBI Taxonomy" id="1099794"/>
    <lineage>
        <taxon>Bacteria</taxon>
        <taxon>Pseudomonadati</taxon>
        <taxon>Bacteroidota</taxon>
        <taxon>Saprospiria</taxon>
        <taxon>Saprospirales</taxon>
        <taxon>Haliscomenobacteraceae</taxon>
        <taxon>Portibacter</taxon>
    </lineage>
</organism>
<keyword evidence="3" id="KW-1185">Reference proteome</keyword>
<dbReference type="Pfam" id="PF07610">
    <property type="entry name" value="DUF1573"/>
    <property type="match status" value="1"/>
</dbReference>
<sequence>MKNTILFVLVMFCAIAVGNAQTVPTTQAIEQKIEKVKNGEGPQMVFEEMVVDYGVIEQHSEPLRKLKFVNKGTEPLVITNARGSCGCTVPSYAKEPIMPGEESIIEIRYATNRLGKFSKKVTITTNEGTEPHVINVKGEVFEQEKEESVPASKGTLSGGL</sequence>
<gene>
    <name evidence="2" type="ORF">GCM10007940_03940</name>
</gene>
<dbReference type="Proteomes" id="UP001156666">
    <property type="component" value="Unassembled WGS sequence"/>
</dbReference>
<evidence type="ECO:0008006" key="4">
    <source>
        <dbReference type="Google" id="ProtNLM"/>
    </source>
</evidence>
<dbReference type="PANTHER" id="PTHR37833">
    <property type="entry name" value="LIPOPROTEIN-RELATED"/>
    <property type="match status" value="1"/>
</dbReference>
<dbReference type="InterPro" id="IPR013783">
    <property type="entry name" value="Ig-like_fold"/>
</dbReference>
<accession>A0AA37WDM2</accession>
<reference evidence="2" key="2">
    <citation type="submission" date="2023-01" db="EMBL/GenBank/DDBJ databases">
        <title>Draft genome sequence of Portibacter lacus strain NBRC 108769.</title>
        <authorList>
            <person name="Sun Q."/>
            <person name="Mori K."/>
        </authorList>
    </citation>
    <scope>NUCLEOTIDE SEQUENCE</scope>
    <source>
        <strain evidence="2">NBRC 108769</strain>
    </source>
</reference>
<name>A0AA37WDM2_9BACT</name>
<feature type="chain" id="PRO_5041417153" description="DUF1573 domain-containing protein" evidence="1">
    <location>
        <begin position="23"/>
        <end position="160"/>
    </location>
</feature>
<dbReference type="InterPro" id="IPR011467">
    <property type="entry name" value="DUF1573"/>
</dbReference>
<comment type="caution">
    <text evidence="2">The sequence shown here is derived from an EMBL/GenBank/DDBJ whole genome shotgun (WGS) entry which is preliminary data.</text>
</comment>
<dbReference type="AlphaFoldDB" id="A0AA37WDM2"/>
<dbReference type="PANTHER" id="PTHR37833:SF1">
    <property type="entry name" value="SIGNAL PEPTIDE PROTEIN"/>
    <property type="match status" value="1"/>
</dbReference>
<evidence type="ECO:0000256" key="1">
    <source>
        <dbReference type="SAM" id="SignalP"/>
    </source>
</evidence>
<dbReference type="Gene3D" id="2.60.40.10">
    <property type="entry name" value="Immunoglobulins"/>
    <property type="match status" value="1"/>
</dbReference>
<evidence type="ECO:0000313" key="3">
    <source>
        <dbReference type="Proteomes" id="UP001156666"/>
    </source>
</evidence>
<dbReference type="EMBL" id="BSOH01000001">
    <property type="protein sequence ID" value="GLR15779.1"/>
    <property type="molecule type" value="Genomic_DNA"/>
</dbReference>
<proteinExistence type="predicted"/>
<reference evidence="2" key="1">
    <citation type="journal article" date="2014" name="Int. J. Syst. Evol. Microbiol.">
        <title>Complete genome sequence of Corynebacterium casei LMG S-19264T (=DSM 44701T), isolated from a smear-ripened cheese.</title>
        <authorList>
            <consortium name="US DOE Joint Genome Institute (JGI-PGF)"/>
            <person name="Walter F."/>
            <person name="Albersmeier A."/>
            <person name="Kalinowski J."/>
            <person name="Ruckert C."/>
        </authorList>
    </citation>
    <scope>NUCLEOTIDE SEQUENCE</scope>
    <source>
        <strain evidence="2">NBRC 108769</strain>
    </source>
</reference>
<protein>
    <recommendedName>
        <fullName evidence="4">DUF1573 domain-containing protein</fullName>
    </recommendedName>
</protein>